<dbReference type="Pfam" id="PF12706">
    <property type="entry name" value="Lactamase_B_2"/>
    <property type="match status" value="1"/>
</dbReference>
<dbReference type="InterPro" id="IPR036866">
    <property type="entry name" value="RibonucZ/Hydroxyglut_hydro"/>
</dbReference>
<dbReference type="PANTHER" id="PTHR42663:SF6">
    <property type="entry name" value="HYDROLASE C777.06C-RELATED"/>
    <property type="match status" value="1"/>
</dbReference>
<evidence type="ECO:0000313" key="3">
    <source>
        <dbReference type="Proteomes" id="UP000053477"/>
    </source>
</evidence>
<feature type="domain" description="Metallo-beta-lactamase" evidence="1">
    <location>
        <begin position="81"/>
        <end position="202"/>
    </location>
</feature>
<dbReference type="PANTHER" id="PTHR42663">
    <property type="entry name" value="HYDROLASE C777.06C-RELATED-RELATED"/>
    <property type="match status" value="1"/>
</dbReference>
<accession>A0A0H2RLP3</accession>
<reference evidence="2 3" key="1">
    <citation type="submission" date="2015-04" db="EMBL/GenBank/DDBJ databases">
        <title>Complete genome sequence of Schizopora paradoxa KUC8140, a cosmopolitan wood degrader in East Asia.</title>
        <authorList>
            <consortium name="DOE Joint Genome Institute"/>
            <person name="Min B."/>
            <person name="Park H."/>
            <person name="Jang Y."/>
            <person name="Kim J.-J."/>
            <person name="Kim K.H."/>
            <person name="Pangilinan J."/>
            <person name="Lipzen A."/>
            <person name="Riley R."/>
            <person name="Grigoriev I.V."/>
            <person name="Spatafora J.W."/>
            <person name="Choi I.-G."/>
        </authorList>
    </citation>
    <scope>NUCLEOTIDE SEQUENCE [LARGE SCALE GENOMIC DNA]</scope>
    <source>
        <strain evidence="2 3">KUC8140</strain>
    </source>
</reference>
<proteinExistence type="predicted"/>
<evidence type="ECO:0000313" key="2">
    <source>
        <dbReference type="EMBL" id="KLO05756.1"/>
    </source>
</evidence>
<keyword evidence="3" id="KW-1185">Reference proteome</keyword>
<dbReference type="STRING" id="27342.A0A0H2RLP3"/>
<evidence type="ECO:0000259" key="1">
    <source>
        <dbReference type="Pfam" id="PF12706"/>
    </source>
</evidence>
<dbReference type="EMBL" id="KQ086270">
    <property type="protein sequence ID" value="KLO05756.1"/>
    <property type="molecule type" value="Genomic_DNA"/>
</dbReference>
<dbReference type="OrthoDB" id="341300at2759"/>
<gene>
    <name evidence="2" type="ORF">SCHPADRAFT_946650</name>
</gene>
<dbReference type="CDD" id="cd16279">
    <property type="entry name" value="metallo-hydrolase-like_MBL-fold"/>
    <property type="match status" value="1"/>
</dbReference>
<dbReference type="Gene3D" id="3.60.15.10">
    <property type="entry name" value="Ribonuclease Z/Hydroxyacylglutathione hydrolase-like"/>
    <property type="match status" value="1"/>
</dbReference>
<name>A0A0H2RLP3_9AGAM</name>
<dbReference type="InterPro" id="IPR001279">
    <property type="entry name" value="Metallo-B-lactamas"/>
</dbReference>
<sequence>MQSSTIQSADAAIPDDAFEFIFLGTGTSSSVPEIGCLTAFEEGERTCKACTSTLNPEGHKNIRRNTSAVFRVKGRDGKKATVLIDVGKNFQAAALEWFPKYGLRKIDAVLITHAHADAMNGLDDLRGWTLGGQIQSHIDIYLSSTTMDEVQRAFPYMVSKEFASGGGDVPEFKWHIISDRVPFEIEDTGIKITPFAVHHGRFFGKSPPPGNLPTPASETMSGRNSPALPLIPDTIVFNKPLSIQPYLCLGFKIEDALIYMSDVSYIPEDVWASLIPSRTGGGAPLPVFVVDCLNMHPHTSHFGLRETVAAMRRMGATRSYITGMSHDVSHDEYEEILAALEGRMLTAPPSSSDIVLQGRKIIGEGKSLWARPAFDGLRLVVSPDGTVSEKTKPYRRVLF</sequence>
<dbReference type="InParanoid" id="A0A0H2RLP3"/>
<dbReference type="AlphaFoldDB" id="A0A0H2RLP3"/>
<dbReference type="Proteomes" id="UP000053477">
    <property type="component" value="Unassembled WGS sequence"/>
</dbReference>
<organism evidence="2 3">
    <name type="scientific">Schizopora paradoxa</name>
    <dbReference type="NCBI Taxonomy" id="27342"/>
    <lineage>
        <taxon>Eukaryota</taxon>
        <taxon>Fungi</taxon>
        <taxon>Dikarya</taxon>
        <taxon>Basidiomycota</taxon>
        <taxon>Agaricomycotina</taxon>
        <taxon>Agaricomycetes</taxon>
        <taxon>Hymenochaetales</taxon>
        <taxon>Schizoporaceae</taxon>
        <taxon>Schizopora</taxon>
    </lineage>
</organism>
<dbReference type="FunCoup" id="A0A0H2RLP3">
    <property type="interactions" value="2"/>
</dbReference>
<dbReference type="SUPFAM" id="SSF56281">
    <property type="entry name" value="Metallo-hydrolase/oxidoreductase"/>
    <property type="match status" value="1"/>
</dbReference>
<protein>
    <recommendedName>
        <fullName evidence="1">Metallo-beta-lactamase domain-containing protein</fullName>
    </recommendedName>
</protein>